<name>A0A8J3DDQ3_9HYPH</name>
<keyword evidence="4 10" id="KW-0633">Potassium transport</keyword>
<dbReference type="GO" id="GO:0046872">
    <property type="term" value="F:metal ion binding"/>
    <property type="evidence" value="ECO:0007669"/>
    <property type="project" value="UniProtKB-KW"/>
</dbReference>
<feature type="transmembrane region" description="Helical" evidence="12">
    <location>
        <begin position="175"/>
        <end position="200"/>
    </location>
</feature>
<evidence type="ECO:0000256" key="12">
    <source>
        <dbReference type="SAM" id="Phobius"/>
    </source>
</evidence>
<feature type="binding site" evidence="11">
    <location>
        <position position="317"/>
    </location>
    <ligand>
        <name>K(+)</name>
        <dbReference type="ChEBI" id="CHEBI:29103"/>
    </ligand>
</feature>
<evidence type="ECO:0000256" key="6">
    <source>
        <dbReference type="ARBA" id="ARBA00022958"/>
    </source>
</evidence>
<evidence type="ECO:0000256" key="2">
    <source>
        <dbReference type="ARBA" id="ARBA00022448"/>
    </source>
</evidence>
<sequence>MNRLALRAAIHIAAIFALYLSVAMLIPAAVDLYYGNSDWQVFALSALVLGGFSLAVALATHGAQPAVTPRFGFLLINMLWLTMAAAGALPLMGGSLNLSLTDALFEAVSAVTTTGSTVITGLDHLPPGILMWRSILNWAGGLGVIALGLFLLPFLKVGGVTYFKMESSDIQDRPYARVATFTLSIFGIYGGLTLLCALAYSAAGMGGFDSINHAMATLATGGFSTHDSSFGFFGGNYAILWVSTIFMFIGGLPFSILILFALRGRFEALRDPQILVYAFYTLSIIIIAAVYLRVSNGASLLSAVTHSAFNVVSIITTTGFVSDDYTLWGPFAVACLFVATFLGGCSGSTAGGIKAYRFLILFKMMGIGLRKLIYPNSVASVRYGDRIIDTDMQRAVMMFIASFLVIWAISTVLLAATGLDLLTSITGALTALTNVGPGFGDIIGPAGNFAPLPDMAKWILALLMLLGRLEILVVLIMFSPAFWRG</sequence>
<dbReference type="AlphaFoldDB" id="A0A8J3DDQ3"/>
<feature type="transmembrane region" description="Helical" evidence="12">
    <location>
        <begin position="395"/>
        <end position="416"/>
    </location>
</feature>
<dbReference type="EMBL" id="BMZO01000001">
    <property type="protein sequence ID" value="GHC60858.1"/>
    <property type="molecule type" value="Genomic_DNA"/>
</dbReference>
<evidence type="ECO:0000256" key="7">
    <source>
        <dbReference type="ARBA" id="ARBA00022989"/>
    </source>
</evidence>
<reference evidence="13" key="2">
    <citation type="submission" date="2020-09" db="EMBL/GenBank/DDBJ databases">
        <authorList>
            <person name="Sun Q."/>
            <person name="Kim S."/>
        </authorList>
    </citation>
    <scope>NUCLEOTIDE SEQUENCE</scope>
    <source>
        <strain evidence="13">KCTC 42097</strain>
    </source>
</reference>
<feature type="binding site" evidence="11">
    <location>
        <position position="318"/>
    </location>
    <ligand>
        <name>K(+)</name>
        <dbReference type="ChEBI" id="CHEBI:29103"/>
    </ligand>
</feature>
<dbReference type="Proteomes" id="UP000641137">
    <property type="component" value="Unassembled WGS sequence"/>
</dbReference>
<keyword evidence="5 12" id="KW-0812">Transmembrane</keyword>
<evidence type="ECO:0000256" key="10">
    <source>
        <dbReference type="PIRNR" id="PIRNR006247"/>
    </source>
</evidence>
<evidence type="ECO:0000313" key="13">
    <source>
        <dbReference type="EMBL" id="GHC60858.1"/>
    </source>
</evidence>
<comment type="subcellular location">
    <subcellularLocation>
        <location evidence="10">Cell inner membrane</location>
        <topology evidence="10">Multi-pass membrane protein</topology>
    </subcellularLocation>
    <subcellularLocation>
        <location evidence="1">Cell membrane</location>
        <topology evidence="1">Multi-pass membrane protein</topology>
    </subcellularLocation>
</comment>
<evidence type="ECO:0000256" key="3">
    <source>
        <dbReference type="ARBA" id="ARBA00022475"/>
    </source>
</evidence>
<feature type="transmembrane region" description="Helical" evidence="12">
    <location>
        <begin position="355"/>
        <end position="374"/>
    </location>
</feature>
<evidence type="ECO:0000256" key="1">
    <source>
        <dbReference type="ARBA" id="ARBA00004651"/>
    </source>
</evidence>
<keyword evidence="9 10" id="KW-0472">Membrane</keyword>
<proteinExistence type="inferred from homology"/>
<evidence type="ECO:0000313" key="14">
    <source>
        <dbReference type="Proteomes" id="UP000641137"/>
    </source>
</evidence>
<dbReference type="GO" id="GO:0015379">
    <property type="term" value="F:potassium:chloride symporter activity"/>
    <property type="evidence" value="ECO:0007669"/>
    <property type="project" value="InterPro"/>
</dbReference>
<feature type="transmembrane region" description="Helical" evidence="12">
    <location>
        <begin position="328"/>
        <end position="349"/>
    </location>
</feature>
<feature type="binding site" evidence="11">
    <location>
        <position position="114"/>
    </location>
    <ligand>
        <name>K(+)</name>
        <dbReference type="ChEBI" id="CHEBI:29103"/>
    </ligand>
</feature>
<evidence type="ECO:0000256" key="9">
    <source>
        <dbReference type="ARBA" id="ARBA00023136"/>
    </source>
</evidence>
<keyword evidence="3 10" id="KW-1003">Cell membrane</keyword>
<evidence type="ECO:0000256" key="8">
    <source>
        <dbReference type="ARBA" id="ARBA00023065"/>
    </source>
</evidence>
<dbReference type="InterPro" id="IPR004772">
    <property type="entry name" value="TrkH"/>
</dbReference>
<gene>
    <name evidence="13" type="ORF">GCM10010136_01130</name>
</gene>
<keyword evidence="11" id="KW-0479">Metal-binding</keyword>
<protein>
    <recommendedName>
        <fullName evidence="10">Trk system potassium uptake protein</fullName>
    </recommendedName>
</protein>
<keyword evidence="2 10" id="KW-0813">Transport</keyword>
<keyword evidence="7 12" id="KW-1133">Transmembrane helix</keyword>
<feature type="binding site" evidence="11">
    <location>
        <position position="113"/>
    </location>
    <ligand>
        <name>K(+)</name>
        <dbReference type="ChEBI" id="CHEBI:29103"/>
    </ligand>
</feature>
<dbReference type="GO" id="GO:0005886">
    <property type="term" value="C:plasma membrane"/>
    <property type="evidence" value="ECO:0007669"/>
    <property type="project" value="UniProtKB-SubCell"/>
</dbReference>
<evidence type="ECO:0000256" key="5">
    <source>
        <dbReference type="ARBA" id="ARBA00022692"/>
    </source>
</evidence>
<comment type="function">
    <text evidence="10">Low-affinity potassium transport system. Interacts with Trk system potassium uptake protein TrkA.</text>
</comment>
<comment type="caution">
    <text evidence="13">The sequence shown here is derived from an EMBL/GenBank/DDBJ whole genome shotgun (WGS) entry which is preliminary data.</text>
</comment>
<feature type="binding site" evidence="11">
    <location>
        <position position="435"/>
    </location>
    <ligand>
        <name>K(+)</name>
        <dbReference type="ChEBI" id="CHEBI:29103"/>
    </ligand>
</feature>
<dbReference type="PIRSF" id="PIRSF006247">
    <property type="entry name" value="TrkH"/>
    <property type="match status" value="1"/>
</dbReference>
<feature type="transmembrane region" description="Helical" evidence="12">
    <location>
        <begin position="71"/>
        <end position="92"/>
    </location>
</feature>
<dbReference type="PANTHER" id="PTHR32024">
    <property type="entry name" value="TRK SYSTEM POTASSIUM UPTAKE PROTEIN TRKG-RELATED"/>
    <property type="match status" value="1"/>
</dbReference>
<feature type="transmembrane region" description="Helical" evidence="12">
    <location>
        <begin position="135"/>
        <end position="155"/>
    </location>
</feature>
<keyword evidence="10" id="KW-0997">Cell inner membrane</keyword>
<accession>A0A8J3DDQ3</accession>
<evidence type="ECO:0000256" key="4">
    <source>
        <dbReference type="ARBA" id="ARBA00022538"/>
    </source>
</evidence>
<keyword evidence="14" id="KW-1185">Reference proteome</keyword>
<dbReference type="InterPro" id="IPR003445">
    <property type="entry name" value="Cat_transpt"/>
</dbReference>
<evidence type="ECO:0000256" key="11">
    <source>
        <dbReference type="PIRSR" id="PIRSR006247-1"/>
    </source>
</evidence>
<organism evidence="13 14">
    <name type="scientific">Limoniibacter endophyticus</name>
    <dbReference type="NCBI Taxonomy" id="1565040"/>
    <lineage>
        <taxon>Bacteria</taxon>
        <taxon>Pseudomonadati</taxon>
        <taxon>Pseudomonadota</taxon>
        <taxon>Alphaproteobacteria</taxon>
        <taxon>Hyphomicrobiales</taxon>
        <taxon>Bartonellaceae</taxon>
        <taxon>Limoniibacter</taxon>
    </lineage>
</organism>
<feature type="binding site" evidence="11">
    <location>
        <position position="221"/>
    </location>
    <ligand>
        <name>K(+)</name>
        <dbReference type="ChEBI" id="CHEBI:29103"/>
    </ligand>
</feature>
<feature type="transmembrane region" description="Helical" evidence="12">
    <location>
        <begin position="12"/>
        <end position="33"/>
    </location>
</feature>
<keyword evidence="6 10" id="KW-0630">Potassium</keyword>
<dbReference type="RefSeq" id="WP_189486781.1">
    <property type="nucleotide sequence ID" value="NZ_BMZO01000001.1"/>
</dbReference>
<feature type="transmembrane region" description="Helical" evidence="12">
    <location>
        <begin position="274"/>
        <end position="294"/>
    </location>
</feature>
<feature type="transmembrane region" description="Helical" evidence="12">
    <location>
        <begin position="39"/>
        <end position="59"/>
    </location>
</feature>
<dbReference type="Pfam" id="PF02386">
    <property type="entry name" value="TrkH"/>
    <property type="match status" value="1"/>
</dbReference>
<feature type="binding site" evidence="11">
    <location>
        <position position="434"/>
    </location>
    <ligand>
        <name>K(+)</name>
        <dbReference type="ChEBI" id="CHEBI:29103"/>
    </ligand>
</feature>
<comment type="similarity">
    <text evidence="10">Belongs to the TrkH potassium transport family.</text>
</comment>
<dbReference type="PANTHER" id="PTHR32024:SF3">
    <property type="entry name" value="TRK SYSTEM POTASSIUM UPTAKE PROTEIN"/>
    <property type="match status" value="1"/>
</dbReference>
<keyword evidence="8 10" id="KW-0406">Ion transport</keyword>
<reference evidence="13" key="1">
    <citation type="journal article" date="2014" name="Int. J. Syst. Evol. Microbiol.">
        <title>Complete genome sequence of Corynebacterium casei LMG S-19264T (=DSM 44701T), isolated from a smear-ripened cheese.</title>
        <authorList>
            <consortium name="US DOE Joint Genome Institute (JGI-PGF)"/>
            <person name="Walter F."/>
            <person name="Albersmeier A."/>
            <person name="Kalinowski J."/>
            <person name="Ruckert C."/>
        </authorList>
    </citation>
    <scope>NUCLEOTIDE SEQUENCE</scope>
    <source>
        <strain evidence="13">KCTC 42097</strain>
    </source>
</reference>
<feature type="transmembrane region" description="Helical" evidence="12">
    <location>
        <begin position="458"/>
        <end position="483"/>
    </location>
</feature>
<feature type="transmembrane region" description="Helical" evidence="12">
    <location>
        <begin position="238"/>
        <end position="262"/>
    </location>
</feature>